<dbReference type="PANTHER" id="PTHR36438:SF1">
    <property type="entry name" value="IRON-SULFUR CLUSTER REPAIR PROTEIN YTFE"/>
    <property type="match status" value="1"/>
</dbReference>
<evidence type="ECO:0000256" key="4">
    <source>
        <dbReference type="ARBA" id="ARBA00023004"/>
    </source>
</evidence>
<gene>
    <name evidence="6" type="primary">ytfE</name>
    <name evidence="6" type="ORF">GCM10007859_11020</name>
</gene>
<feature type="domain" description="Hemerythrin-like" evidence="5">
    <location>
        <begin position="73"/>
        <end position="212"/>
    </location>
</feature>
<evidence type="ECO:0000313" key="6">
    <source>
        <dbReference type="EMBL" id="GLS01092.1"/>
    </source>
</evidence>
<dbReference type="Pfam" id="PF04405">
    <property type="entry name" value="ScdA_N"/>
    <property type="match status" value="1"/>
</dbReference>
<dbReference type="Proteomes" id="UP001156921">
    <property type="component" value="Unassembled WGS sequence"/>
</dbReference>
<dbReference type="InterPro" id="IPR019903">
    <property type="entry name" value="RIC_family"/>
</dbReference>
<dbReference type="RefSeq" id="WP_284221942.1">
    <property type="nucleotide sequence ID" value="NZ_BSOY01000017.1"/>
</dbReference>
<sequence>MALEHLSVGEIAVMLPGATSVFRRHKIDFCCKGESLLAREAESRGLDLSALEAELHALDTPGVHAPAETADLIAHIIERYHKVHRREFPAVIELARRVESVHQDRVDCPRGLADLLTDMFEDLEDHQHKEEAVLFPAMINGLGPVLRDPIARMMQDHDDLGELLAFMADLTDDFVAPEGACATWRALYAGCSKLDMDLREHVHLENNILFRRFL</sequence>
<evidence type="ECO:0000256" key="3">
    <source>
        <dbReference type="ARBA" id="ARBA00022723"/>
    </source>
</evidence>
<organism evidence="6 7">
    <name type="scientific">Brevundimonas denitrificans</name>
    <dbReference type="NCBI Taxonomy" id="1443434"/>
    <lineage>
        <taxon>Bacteria</taxon>
        <taxon>Pseudomonadati</taxon>
        <taxon>Pseudomonadota</taxon>
        <taxon>Alphaproteobacteria</taxon>
        <taxon>Caulobacterales</taxon>
        <taxon>Caulobacteraceae</taxon>
        <taxon>Brevundimonas</taxon>
    </lineage>
</organism>
<keyword evidence="2" id="KW-0963">Cytoplasm</keyword>
<dbReference type="EMBL" id="BSOY01000017">
    <property type="protein sequence ID" value="GLS01092.1"/>
    <property type="molecule type" value="Genomic_DNA"/>
</dbReference>
<keyword evidence="3" id="KW-0479">Metal-binding</keyword>
<protein>
    <submittedName>
        <fullName evidence="6">Iron-sulfur cluster repair protein YtfE</fullName>
    </submittedName>
</protein>
<proteinExistence type="predicted"/>
<evidence type="ECO:0000256" key="2">
    <source>
        <dbReference type="ARBA" id="ARBA00022490"/>
    </source>
</evidence>
<accession>A0ABQ6BI09</accession>
<name>A0ABQ6BI09_9CAUL</name>
<evidence type="ECO:0000259" key="5">
    <source>
        <dbReference type="Pfam" id="PF01814"/>
    </source>
</evidence>
<dbReference type="NCBIfam" id="TIGR03652">
    <property type="entry name" value="FeS_repair_RIC"/>
    <property type="match status" value="1"/>
</dbReference>
<dbReference type="PANTHER" id="PTHR36438">
    <property type="entry name" value="IRON-SULFUR CLUSTER REPAIR PROTEIN YTFE"/>
    <property type="match status" value="1"/>
</dbReference>
<comment type="caution">
    <text evidence="6">The sequence shown here is derived from an EMBL/GenBank/DDBJ whole genome shotgun (WGS) entry which is preliminary data.</text>
</comment>
<dbReference type="Gene3D" id="1.20.120.520">
    <property type="entry name" value="nmb1532 protein domain like"/>
    <property type="match status" value="1"/>
</dbReference>
<dbReference type="Pfam" id="PF01814">
    <property type="entry name" value="Hemerythrin"/>
    <property type="match status" value="1"/>
</dbReference>
<dbReference type="InterPro" id="IPR012312">
    <property type="entry name" value="Hemerythrin-like"/>
</dbReference>
<keyword evidence="4" id="KW-0408">Iron</keyword>
<comment type="subcellular location">
    <subcellularLocation>
        <location evidence="1">Cytoplasm</location>
    </subcellularLocation>
</comment>
<keyword evidence="7" id="KW-1185">Reference proteome</keyword>
<reference evidence="7" key="1">
    <citation type="journal article" date="2019" name="Int. J. Syst. Evol. Microbiol.">
        <title>The Global Catalogue of Microorganisms (GCM) 10K type strain sequencing project: providing services to taxonomists for standard genome sequencing and annotation.</title>
        <authorList>
            <consortium name="The Broad Institute Genomics Platform"/>
            <consortium name="The Broad Institute Genome Sequencing Center for Infectious Disease"/>
            <person name="Wu L."/>
            <person name="Ma J."/>
        </authorList>
    </citation>
    <scope>NUCLEOTIDE SEQUENCE [LARGE SCALE GENOMIC DNA]</scope>
    <source>
        <strain evidence="7">NBRC 110107</strain>
    </source>
</reference>
<evidence type="ECO:0000256" key="1">
    <source>
        <dbReference type="ARBA" id="ARBA00004496"/>
    </source>
</evidence>
<evidence type="ECO:0000313" key="7">
    <source>
        <dbReference type="Proteomes" id="UP001156921"/>
    </source>
</evidence>